<reference evidence="13" key="2">
    <citation type="submission" date="2019-02" db="EMBL/GenBank/DDBJ databases">
        <title>Opniocepnalus argus Var Kimnra genome.</title>
        <authorList>
            <person name="Zhou C."/>
            <person name="Xiao S."/>
        </authorList>
    </citation>
    <scope>NUCLEOTIDE SEQUENCE [LARGE SCALE GENOMIC DNA]</scope>
</reference>
<sequence length="423" mass="47516">MVETPVGCLFEDIQCEDIKVEGAVGRGTFGVVFKAVWKGKDVAIKSIESENERNAFLVELRQLSRVNHPNIVKLYGSCDSPVCLVMEYAECGSLYNHPQAYYTASHAMSWCLQCAQGVAYLHAMKPKAIIHRDLKPPNLLLVARGTVLKICDFGTACDIQTYMTNNKGSAAWMAPEVFEGSNYSEKCDVFSWGIILWEVITRKKPFDEIGGSAFCIMWAVHRGLSVDSTINSNRHNDNTERREETLKSFDARISLPLKPSKTATLRTDLSRVSSIDSQLEHSQSPNHCTSPVTTSGQSELRMTISPTASNDTDSSIPMACLKLDYQLQPLAPCPNSKESMAVFEQHIGMAQEYLKVQSEIDQLVQRKQELMSELEQDQRENQTSSRLIQEHSKLLDDNNHLSACWQNLKSTFNRIKSQNQQHS</sequence>
<keyword evidence="3" id="KW-0808">Transferase</keyword>
<comment type="similarity">
    <text evidence="1">Belongs to the protein kinase superfamily. STE Ser/Thr protein kinase family. MAP kinase kinase kinase subfamily.</text>
</comment>
<dbReference type="GO" id="GO:0006955">
    <property type="term" value="P:immune response"/>
    <property type="evidence" value="ECO:0007669"/>
    <property type="project" value="TreeGrafter"/>
</dbReference>
<name>A0A6G1PTB6_CHAAH</name>
<keyword evidence="4 7" id="KW-0547">Nucleotide-binding</keyword>
<dbReference type="SMART" id="SM00220">
    <property type="entry name" value="S_TKc"/>
    <property type="match status" value="1"/>
</dbReference>
<dbReference type="InterPro" id="IPR008271">
    <property type="entry name" value="Ser/Thr_kinase_AS"/>
</dbReference>
<dbReference type="FunFam" id="3.30.200.20:FF:000152">
    <property type="entry name" value="Mitogen-activated protein kinase kinase kinase 7"/>
    <property type="match status" value="1"/>
</dbReference>
<dbReference type="PANTHER" id="PTHR46716">
    <property type="entry name" value="MITOGEN-ACTIVATED PROTEIN KINASE KINASE KINASE 7"/>
    <property type="match status" value="1"/>
</dbReference>
<dbReference type="PROSITE" id="PS00108">
    <property type="entry name" value="PROTEIN_KINASE_ST"/>
    <property type="match status" value="1"/>
</dbReference>
<dbReference type="GO" id="GO:0019899">
    <property type="term" value="F:enzyme binding"/>
    <property type="evidence" value="ECO:0007669"/>
    <property type="project" value="UniProtKB-ARBA"/>
</dbReference>
<feature type="binding site" evidence="7">
    <location>
        <position position="45"/>
    </location>
    <ligand>
        <name>ATP</name>
        <dbReference type="ChEBI" id="CHEBI:30616"/>
    </ligand>
</feature>
<organism evidence="12 13">
    <name type="scientific">Channa argus</name>
    <name type="common">Northern snakehead</name>
    <name type="synonym">Ophicephalus argus</name>
    <dbReference type="NCBI Taxonomy" id="215402"/>
    <lineage>
        <taxon>Eukaryota</taxon>
        <taxon>Metazoa</taxon>
        <taxon>Chordata</taxon>
        <taxon>Craniata</taxon>
        <taxon>Vertebrata</taxon>
        <taxon>Euteleostomi</taxon>
        <taxon>Actinopterygii</taxon>
        <taxon>Neopterygii</taxon>
        <taxon>Teleostei</taxon>
        <taxon>Neoteleostei</taxon>
        <taxon>Acanthomorphata</taxon>
        <taxon>Anabantaria</taxon>
        <taxon>Anabantiformes</taxon>
        <taxon>Channoidei</taxon>
        <taxon>Channidae</taxon>
        <taxon>Channa</taxon>
    </lineage>
</organism>
<dbReference type="PANTHER" id="PTHR46716:SF1">
    <property type="entry name" value="MITOGEN-ACTIVATED PROTEIN KINASE KINASE KINASE 7"/>
    <property type="match status" value="1"/>
</dbReference>
<evidence type="ECO:0000256" key="6">
    <source>
        <dbReference type="ARBA" id="ARBA00022840"/>
    </source>
</evidence>
<protein>
    <submittedName>
        <fullName evidence="12">Mitogen-activated protein kinase kinase kinase 7</fullName>
    </submittedName>
</protein>
<dbReference type="Gene3D" id="3.30.200.20">
    <property type="entry name" value="Phosphorylase Kinase, domain 1"/>
    <property type="match status" value="1"/>
</dbReference>
<keyword evidence="9" id="KW-0175">Coiled coil</keyword>
<evidence type="ECO:0000256" key="5">
    <source>
        <dbReference type="ARBA" id="ARBA00022777"/>
    </source>
</evidence>
<dbReference type="GO" id="GO:0004709">
    <property type="term" value="F:MAP kinase kinase kinase activity"/>
    <property type="evidence" value="ECO:0007669"/>
    <property type="project" value="TreeGrafter"/>
</dbReference>
<dbReference type="Gene3D" id="1.10.510.10">
    <property type="entry name" value="Transferase(Phosphotransferase) domain 1"/>
    <property type="match status" value="1"/>
</dbReference>
<accession>A0A6G1PTB6</accession>
<dbReference type="GO" id="GO:0005524">
    <property type="term" value="F:ATP binding"/>
    <property type="evidence" value="ECO:0007669"/>
    <property type="project" value="UniProtKB-UniRule"/>
</dbReference>
<feature type="coiled-coil region" evidence="9">
    <location>
        <begin position="353"/>
        <end position="387"/>
    </location>
</feature>
<evidence type="ECO:0000259" key="11">
    <source>
        <dbReference type="PROSITE" id="PS50011"/>
    </source>
</evidence>
<evidence type="ECO:0000256" key="7">
    <source>
        <dbReference type="PROSITE-ProRule" id="PRU10141"/>
    </source>
</evidence>
<dbReference type="PROSITE" id="PS00107">
    <property type="entry name" value="PROTEIN_KINASE_ATP"/>
    <property type="match status" value="1"/>
</dbReference>
<dbReference type="InterPro" id="IPR000719">
    <property type="entry name" value="Prot_kinase_dom"/>
</dbReference>
<dbReference type="InterPro" id="IPR011009">
    <property type="entry name" value="Kinase-like_dom_sf"/>
</dbReference>
<evidence type="ECO:0000256" key="3">
    <source>
        <dbReference type="ARBA" id="ARBA00022679"/>
    </source>
</evidence>
<evidence type="ECO:0000256" key="9">
    <source>
        <dbReference type="SAM" id="Coils"/>
    </source>
</evidence>
<keyword evidence="6 7" id="KW-0067">ATP-binding</keyword>
<evidence type="ECO:0000313" key="13">
    <source>
        <dbReference type="Proteomes" id="UP000503349"/>
    </source>
</evidence>
<feature type="region of interest" description="Disordered" evidence="10">
    <location>
        <begin position="278"/>
        <end position="298"/>
    </location>
</feature>
<dbReference type="GO" id="GO:0043123">
    <property type="term" value="P:positive regulation of canonical NF-kappaB signal transduction"/>
    <property type="evidence" value="ECO:0007669"/>
    <property type="project" value="TreeGrafter"/>
</dbReference>
<evidence type="ECO:0000313" key="12">
    <source>
        <dbReference type="EMBL" id="KAF3693477.1"/>
    </source>
</evidence>
<dbReference type="GO" id="GO:0007254">
    <property type="term" value="P:JNK cascade"/>
    <property type="evidence" value="ECO:0007669"/>
    <property type="project" value="TreeGrafter"/>
</dbReference>
<reference evidence="12 13" key="1">
    <citation type="submission" date="2019-02" db="EMBL/GenBank/DDBJ databases">
        <title>Opniocepnalus argus genome.</title>
        <authorList>
            <person name="Zhou C."/>
            <person name="Xiao S."/>
        </authorList>
    </citation>
    <scope>NUCLEOTIDE SEQUENCE [LARGE SCALE GENOMIC DNA]</scope>
    <source>
        <strain evidence="12">OARG1902GOOAL</strain>
        <tissue evidence="12">Muscle</tissue>
    </source>
</reference>
<evidence type="ECO:0000256" key="1">
    <source>
        <dbReference type="ARBA" id="ARBA00006529"/>
    </source>
</evidence>
<keyword evidence="13" id="KW-1185">Reference proteome</keyword>
<dbReference type="InterPro" id="IPR017441">
    <property type="entry name" value="Protein_kinase_ATP_BS"/>
</dbReference>
<evidence type="ECO:0000256" key="10">
    <source>
        <dbReference type="SAM" id="MobiDB-lite"/>
    </source>
</evidence>
<proteinExistence type="inferred from homology"/>
<dbReference type="Pfam" id="PF00069">
    <property type="entry name" value="Pkinase"/>
    <property type="match status" value="1"/>
</dbReference>
<dbReference type="Proteomes" id="UP000503349">
    <property type="component" value="Chromosome 9"/>
</dbReference>
<dbReference type="AlphaFoldDB" id="A0A6G1PTB6"/>
<dbReference type="PROSITE" id="PS50011">
    <property type="entry name" value="PROTEIN_KINASE_DOM"/>
    <property type="match status" value="1"/>
</dbReference>
<dbReference type="SUPFAM" id="SSF56112">
    <property type="entry name" value="Protein kinase-like (PK-like)"/>
    <property type="match status" value="1"/>
</dbReference>
<keyword evidence="2 8" id="KW-0723">Serine/threonine-protein kinase</keyword>
<evidence type="ECO:0000256" key="4">
    <source>
        <dbReference type="ARBA" id="ARBA00022741"/>
    </source>
</evidence>
<gene>
    <name evidence="12" type="ORF">EXN66_Car009153</name>
</gene>
<keyword evidence="5 12" id="KW-0418">Kinase</keyword>
<feature type="domain" description="Protein kinase" evidence="11">
    <location>
        <begin position="18"/>
        <end position="394"/>
    </location>
</feature>
<evidence type="ECO:0000256" key="2">
    <source>
        <dbReference type="ARBA" id="ARBA00022527"/>
    </source>
</evidence>
<dbReference type="EMBL" id="CM015720">
    <property type="protein sequence ID" value="KAF3693477.1"/>
    <property type="molecule type" value="Genomic_DNA"/>
</dbReference>
<evidence type="ECO:0000256" key="8">
    <source>
        <dbReference type="RuleBase" id="RU000304"/>
    </source>
</evidence>